<dbReference type="EMBL" id="BARS01024469">
    <property type="protein sequence ID" value="GAG08249.1"/>
    <property type="molecule type" value="Genomic_DNA"/>
</dbReference>
<evidence type="ECO:0000256" key="1">
    <source>
        <dbReference type="ARBA" id="ARBA00001933"/>
    </source>
</evidence>
<name>X0UQY2_9ZZZZ</name>
<keyword evidence="3" id="KW-0413">Isomerase</keyword>
<dbReference type="GO" id="GO:0030170">
    <property type="term" value="F:pyridoxal phosphate binding"/>
    <property type="evidence" value="ECO:0007669"/>
    <property type="project" value="TreeGrafter"/>
</dbReference>
<dbReference type="InterPro" id="IPR001608">
    <property type="entry name" value="Ala_racemase_N"/>
</dbReference>
<feature type="non-terminal residue" evidence="5">
    <location>
        <position position="269"/>
    </location>
</feature>
<feature type="non-terminal residue" evidence="5">
    <location>
        <position position="1"/>
    </location>
</feature>
<dbReference type="NCBIfam" id="TIGR00492">
    <property type="entry name" value="alr"/>
    <property type="match status" value="1"/>
</dbReference>
<dbReference type="InterPro" id="IPR029066">
    <property type="entry name" value="PLP-binding_barrel"/>
</dbReference>
<dbReference type="Gene3D" id="3.20.20.10">
    <property type="entry name" value="Alanine racemase"/>
    <property type="match status" value="1"/>
</dbReference>
<dbReference type="SMART" id="SM01005">
    <property type="entry name" value="Ala_racemase_C"/>
    <property type="match status" value="1"/>
</dbReference>
<gene>
    <name evidence="5" type="ORF">S01H1_38838</name>
</gene>
<accession>X0UQY2</accession>
<sequence>LTLANNNLLETINKKAKALGVAAKVHIKIDTGMGRIGFWHQDKAHLFVEKAASSKFIDVEGLYTHFAAAARDKVYTAYQMESFEKLITQLLNMGIDIPYRHAANSIATVNLKRTHLNLVRPGLIIYGMYPKKGFQRFINLKPALSLKTRIAYLKKVPPGRSISYGRTYVTQNHTRIATIPIGYADGYGRILSNKAEVLIRGKKAPVIGKVTMDQTMVNVGHIKDVTIGDEVVLIGRQGQNEITAENLARLAGTIPYEIVCSITDRVPRR</sequence>
<dbReference type="FunFam" id="2.40.37.10:FF:000006">
    <property type="entry name" value="Alanine racemase"/>
    <property type="match status" value="1"/>
</dbReference>
<dbReference type="GO" id="GO:0008784">
    <property type="term" value="F:alanine racemase activity"/>
    <property type="evidence" value="ECO:0007669"/>
    <property type="project" value="InterPro"/>
</dbReference>
<dbReference type="InterPro" id="IPR009006">
    <property type="entry name" value="Ala_racemase/Decarboxylase_C"/>
</dbReference>
<evidence type="ECO:0000313" key="5">
    <source>
        <dbReference type="EMBL" id="GAG08249.1"/>
    </source>
</evidence>
<dbReference type="AlphaFoldDB" id="X0UQY2"/>
<dbReference type="InterPro" id="IPR011079">
    <property type="entry name" value="Ala_racemase_C"/>
</dbReference>
<dbReference type="InterPro" id="IPR000821">
    <property type="entry name" value="Ala_racemase"/>
</dbReference>
<protein>
    <recommendedName>
        <fullName evidence="4">Alanine racemase C-terminal domain-containing protein</fullName>
    </recommendedName>
</protein>
<dbReference type="PANTHER" id="PTHR30511">
    <property type="entry name" value="ALANINE RACEMASE"/>
    <property type="match status" value="1"/>
</dbReference>
<dbReference type="GO" id="GO:0030632">
    <property type="term" value="P:D-alanine biosynthetic process"/>
    <property type="evidence" value="ECO:0007669"/>
    <property type="project" value="TreeGrafter"/>
</dbReference>
<dbReference type="GO" id="GO:0005829">
    <property type="term" value="C:cytosol"/>
    <property type="evidence" value="ECO:0007669"/>
    <property type="project" value="TreeGrafter"/>
</dbReference>
<organism evidence="5">
    <name type="scientific">marine sediment metagenome</name>
    <dbReference type="NCBI Taxonomy" id="412755"/>
    <lineage>
        <taxon>unclassified sequences</taxon>
        <taxon>metagenomes</taxon>
        <taxon>ecological metagenomes</taxon>
    </lineage>
</organism>
<dbReference type="CDD" id="cd00430">
    <property type="entry name" value="PLPDE_III_AR"/>
    <property type="match status" value="1"/>
</dbReference>
<dbReference type="SUPFAM" id="SSF51419">
    <property type="entry name" value="PLP-binding barrel"/>
    <property type="match status" value="1"/>
</dbReference>
<evidence type="ECO:0000256" key="2">
    <source>
        <dbReference type="ARBA" id="ARBA00022898"/>
    </source>
</evidence>
<dbReference type="SUPFAM" id="SSF50621">
    <property type="entry name" value="Alanine racemase C-terminal domain-like"/>
    <property type="match status" value="1"/>
</dbReference>
<dbReference type="Gene3D" id="2.40.37.10">
    <property type="entry name" value="Lyase, Ornithine Decarboxylase, Chain A, domain 1"/>
    <property type="match status" value="1"/>
</dbReference>
<dbReference type="GO" id="GO:0009252">
    <property type="term" value="P:peptidoglycan biosynthetic process"/>
    <property type="evidence" value="ECO:0007669"/>
    <property type="project" value="TreeGrafter"/>
</dbReference>
<reference evidence="5" key="1">
    <citation type="journal article" date="2014" name="Front. Microbiol.">
        <title>High frequency of phylogenetically diverse reductive dehalogenase-homologous genes in deep subseafloor sedimentary metagenomes.</title>
        <authorList>
            <person name="Kawai M."/>
            <person name="Futagami T."/>
            <person name="Toyoda A."/>
            <person name="Takaki Y."/>
            <person name="Nishi S."/>
            <person name="Hori S."/>
            <person name="Arai W."/>
            <person name="Tsubouchi T."/>
            <person name="Morono Y."/>
            <person name="Uchiyama I."/>
            <person name="Ito T."/>
            <person name="Fujiyama A."/>
            <person name="Inagaki F."/>
            <person name="Takami H."/>
        </authorList>
    </citation>
    <scope>NUCLEOTIDE SEQUENCE</scope>
    <source>
        <strain evidence="5">Expedition CK06-06</strain>
    </source>
</reference>
<evidence type="ECO:0000259" key="4">
    <source>
        <dbReference type="SMART" id="SM01005"/>
    </source>
</evidence>
<comment type="cofactor">
    <cofactor evidence="1">
        <name>pyridoxal 5'-phosphate</name>
        <dbReference type="ChEBI" id="CHEBI:597326"/>
    </cofactor>
</comment>
<feature type="domain" description="Alanine racemase C-terminal" evidence="4">
    <location>
        <begin position="143"/>
        <end position="269"/>
    </location>
</feature>
<dbReference type="Pfam" id="PF00842">
    <property type="entry name" value="Ala_racemase_C"/>
    <property type="match status" value="1"/>
</dbReference>
<dbReference type="Pfam" id="PF01168">
    <property type="entry name" value="Ala_racemase_N"/>
    <property type="match status" value="1"/>
</dbReference>
<comment type="caution">
    <text evidence="5">The sequence shown here is derived from an EMBL/GenBank/DDBJ whole genome shotgun (WGS) entry which is preliminary data.</text>
</comment>
<evidence type="ECO:0000256" key="3">
    <source>
        <dbReference type="ARBA" id="ARBA00023235"/>
    </source>
</evidence>
<dbReference type="PANTHER" id="PTHR30511:SF0">
    <property type="entry name" value="ALANINE RACEMASE, CATABOLIC-RELATED"/>
    <property type="match status" value="1"/>
</dbReference>
<proteinExistence type="predicted"/>
<keyword evidence="2" id="KW-0663">Pyridoxal phosphate</keyword>
<dbReference type="PRINTS" id="PR00992">
    <property type="entry name" value="ALARACEMASE"/>
</dbReference>